<evidence type="ECO:0000313" key="13">
    <source>
        <dbReference type="Proteomes" id="UP001227230"/>
    </source>
</evidence>
<sequence>MNVTVTAIEAVLLLCAGMTALFVLYFVVFWCFAFPNQSELRRQEKSRADEGLSTSELERLPKLAGKDMTVTGMECAVCLEEIEGDELARVVPACNHAFHLECADTWLSKHSVCPLCRAPIRPEFHYTSENLC</sequence>
<keyword evidence="13" id="KW-1185">Reference proteome</keyword>
<proteinExistence type="inferred from homology"/>
<gene>
    <name evidence="12" type="ORF">VitviT2T_026987</name>
</gene>
<keyword evidence="6 10" id="KW-1133">Transmembrane helix</keyword>
<dbReference type="SUPFAM" id="SSF57850">
    <property type="entry name" value="RING/U-box"/>
    <property type="match status" value="1"/>
</dbReference>
<dbReference type="InterPro" id="IPR001841">
    <property type="entry name" value="Znf_RING"/>
</dbReference>
<accession>A0ABY9DQH0</accession>
<keyword evidence="2 10" id="KW-0812">Transmembrane</keyword>
<keyword evidence="5" id="KW-0862">Zinc</keyword>
<evidence type="ECO:0000256" key="9">
    <source>
        <dbReference type="PROSITE-ProRule" id="PRU00175"/>
    </source>
</evidence>
<feature type="domain" description="RING-type" evidence="11">
    <location>
        <begin position="75"/>
        <end position="117"/>
    </location>
</feature>
<evidence type="ECO:0000313" key="12">
    <source>
        <dbReference type="EMBL" id="WKA09328.1"/>
    </source>
</evidence>
<dbReference type="SMART" id="SM00184">
    <property type="entry name" value="RING"/>
    <property type="match status" value="1"/>
</dbReference>
<dbReference type="PANTHER" id="PTHR46539">
    <property type="entry name" value="E3 UBIQUITIN-PROTEIN LIGASE ATL42"/>
    <property type="match status" value="1"/>
</dbReference>
<dbReference type="Pfam" id="PF13639">
    <property type="entry name" value="zf-RING_2"/>
    <property type="match status" value="1"/>
</dbReference>
<evidence type="ECO:0000256" key="3">
    <source>
        <dbReference type="ARBA" id="ARBA00022723"/>
    </source>
</evidence>
<dbReference type="PANTHER" id="PTHR46539:SF2">
    <property type="entry name" value="RING-H2 FINGER PROTEIN ATL43"/>
    <property type="match status" value="1"/>
</dbReference>
<reference evidence="12 13" key="1">
    <citation type="journal article" date="2023" name="Hortic Res">
        <title>The complete reference genome for grapevine (Vitis vinifera L.) genetics and breeding.</title>
        <authorList>
            <person name="Shi X."/>
            <person name="Cao S."/>
            <person name="Wang X."/>
            <person name="Huang S."/>
            <person name="Wang Y."/>
            <person name="Liu Z."/>
            <person name="Liu W."/>
            <person name="Leng X."/>
            <person name="Peng Y."/>
            <person name="Wang N."/>
            <person name="Wang Y."/>
            <person name="Ma Z."/>
            <person name="Xu X."/>
            <person name="Zhang F."/>
            <person name="Xue H."/>
            <person name="Zhong H."/>
            <person name="Wang Y."/>
            <person name="Zhang K."/>
            <person name="Velt A."/>
            <person name="Avia K."/>
            <person name="Holtgrawe D."/>
            <person name="Grimplet J."/>
            <person name="Matus J.T."/>
            <person name="Ware D."/>
            <person name="Wu X."/>
            <person name="Wang H."/>
            <person name="Liu C."/>
            <person name="Fang Y."/>
            <person name="Rustenholz C."/>
            <person name="Cheng Z."/>
            <person name="Xiao H."/>
            <person name="Zhou Y."/>
        </authorList>
    </citation>
    <scope>NUCLEOTIDE SEQUENCE [LARGE SCALE GENOMIC DNA]</scope>
    <source>
        <strain evidence="13">cv. Pinot noir / PN40024</strain>
        <tissue evidence="12">Leaf</tissue>
    </source>
</reference>
<evidence type="ECO:0000259" key="11">
    <source>
        <dbReference type="PROSITE" id="PS50089"/>
    </source>
</evidence>
<dbReference type="InterPro" id="IPR013083">
    <property type="entry name" value="Znf_RING/FYVE/PHD"/>
</dbReference>
<dbReference type="EMBL" id="CP126665">
    <property type="protein sequence ID" value="WKA09328.1"/>
    <property type="molecule type" value="Genomic_DNA"/>
</dbReference>
<dbReference type="PROSITE" id="PS50089">
    <property type="entry name" value="ZF_RING_2"/>
    <property type="match status" value="1"/>
</dbReference>
<comment type="similarity">
    <text evidence="8">Belongs to the RING-type zinc finger family. ATL subfamily.</text>
</comment>
<keyword evidence="7 10" id="KW-0472">Membrane</keyword>
<evidence type="ECO:0000256" key="5">
    <source>
        <dbReference type="ARBA" id="ARBA00022833"/>
    </source>
</evidence>
<keyword evidence="4 9" id="KW-0863">Zinc-finger</keyword>
<evidence type="ECO:0000256" key="6">
    <source>
        <dbReference type="ARBA" id="ARBA00022989"/>
    </source>
</evidence>
<dbReference type="Gene3D" id="3.30.40.10">
    <property type="entry name" value="Zinc/RING finger domain, C3HC4 (zinc finger)"/>
    <property type="match status" value="1"/>
</dbReference>
<name>A0ABY9DQH0_VITVI</name>
<evidence type="ECO:0000256" key="4">
    <source>
        <dbReference type="ARBA" id="ARBA00022771"/>
    </source>
</evidence>
<organism evidence="12 13">
    <name type="scientific">Vitis vinifera</name>
    <name type="common">Grape</name>
    <dbReference type="NCBI Taxonomy" id="29760"/>
    <lineage>
        <taxon>Eukaryota</taxon>
        <taxon>Viridiplantae</taxon>
        <taxon>Streptophyta</taxon>
        <taxon>Embryophyta</taxon>
        <taxon>Tracheophyta</taxon>
        <taxon>Spermatophyta</taxon>
        <taxon>Magnoliopsida</taxon>
        <taxon>eudicotyledons</taxon>
        <taxon>Gunneridae</taxon>
        <taxon>Pentapetalae</taxon>
        <taxon>rosids</taxon>
        <taxon>Vitales</taxon>
        <taxon>Vitaceae</taxon>
        <taxon>Viteae</taxon>
        <taxon>Vitis</taxon>
    </lineage>
</organism>
<evidence type="ECO:0000256" key="1">
    <source>
        <dbReference type="ARBA" id="ARBA00004370"/>
    </source>
</evidence>
<comment type="subcellular location">
    <subcellularLocation>
        <location evidence="1">Membrane</location>
    </subcellularLocation>
</comment>
<evidence type="ECO:0000256" key="7">
    <source>
        <dbReference type="ARBA" id="ARBA00023136"/>
    </source>
</evidence>
<keyword evidence="3" id="KW-0479">Metal-binding</keyword>
<feature type="transmembrane region" description="Helical" evidence="10">
    <location>
        <begin position="6"/>
        <end position="33"/>
    </location>
</feature>
<evidence type="ECO:0000256" key="2">
    <source>
        <dbReference type="ARBA" id="ARBA00022692"/>
    </source>
</evidence>
<protein>
    <recommendedName>
        <fullName evidence="11">RING-type domain-containing protein</fullName>
    </recommendedName>
</protein>
<evidence type="ECO:0000256" key="8">
    <source>
        <dbReference type="ARBA" id="ARBA00024209"/>
    </source>
</evidence>
<dbReference type="Proteomes" id="UP001227230">
    <property type="component" value="Chromosome 18"/>
</dbReference>
<evidence type="ECO:0000256" key="10">
    <source>
        <dbReference type="SAM" id="Phobius"/>
    </source>
</evidence>